<reference evidence="2 3" key="1">
    <citation type="submission" date="2019-05" db="EMBL/GenBank/DDBJ databases">
        <title>Flagellimonas sp. AsT0115, sp. nov., isolated from a marine red algae, Asparagopsis taxiformis.</title>
        <authorList>
            <person name="Kim J."/>
            <person name="Jeong S.E."/>
            <person name="Jeon C.O."/>
        </authorList>
    </citation>
    <scope>NUCLEOTIDE SEQUENCE [LARGE SCALE GENOMIC DNA]</scope>
    <source>
        <strain evidence="2 3">AsT0115</strain>
    </source>
</reference>
<feature type="region of interest" description="Disordered" evidence="1">
    <location>
        <begin position="37"/>
        <end position="95"/>
    </location>
</feature>
<dbReference type="EMBL" id="VCNI01000001">
    <property type="protein sequence ID" value="TMU56476.1"/>
    <property type="molecule type" value="Genomic_DNA"/>
</dbReference>
<name>A0ABY2WNB2_9FLAO</name>
<evidence type="ECO:0000313" key="2">
    <source>
        <dbReference type="EMBL" id="TMU56476.1"/>
    </source>
</evidence>
<accession>A0ABY2WNB2</accession>
<organism evidence="2 3">
    <name type="scientific">Flagellimonas algicola</name>
    <dbReference type="NCBI Taxonomy" id="2583815"/>
    <lineage>
        <taxon>Bacteria</taxon>
        <taxon>Pseudomonadati</taxon>
        <taxon>Bacteroidota</taxon>
        <taxon>Flavobacteriia</taxon>
        <taxon>Flavobacteriales</taxon>
        <taxon>Flavobacteriaceae</taxon>
        <taxon>Flagellimonas</taxon>
    </lineage>
</organism>
<keyword evidence="3" id="KW-1185">Reference proteome</keyword>
<gene>
    <name evidence="2" type="ORF">FGG15_02755</name>
</gene>
<feature type="compositionally biased region" description="Basic and acidic residues" evidence="1">
    <location>
        <begin position="86"/>
        <end position="95"/>
    </location>
</feature>
<comment type="caution">
    <text evidence="2">The sequence shown here is derived from an EMBL/GenBank/DDBJ whole genome shotgun (WGS) entry which is preliminary data.</text>
</comment>
<sequence length="112" mass="12016">MQSNGKSFTSKQKTGLLVLLAFILFSFKKKPKGDVEVGEGDFGAPGTDGELPADTEAGTEGPKKPDLKTPGYVPAKSKIPSMGKNYNDHNLKHGEHITKGVKQKKWGLCISS</sequence>
<dbReference type="RefSeq" id="WP_138832967.1">
    <property type="nucleotide sequence ID" value="NZ_VCNI01000001.1"/>
</dbReference>
<protein>
    <submittedName>
        <fullName evidence="2">Uncharacterized protein</fullName>
    </submittedName>
</protein>
<proteinExistence type="predicted"/>
<dbReference type="Proteomes" id="UP000751614">
    <property type="component" value="Unassembled WGS sequence"/>
</dbReference>
<evidence type="ECO:0000313" key="3">
    <source>
        <dbReference type="Proteomes" id="UP000751614"/>
    </source>
</evidence>
<evidence type="ECO:0000256" key="1">
    <source>
        <dbReference type="SAM" id="MobiDB-lite"/>
    </source>
</evidence>